<comment type="function">
    <text evidence="5">Toxic component of a toxin-antitoxin (TA) system. An RNase.</text>
</comment>
<dbReference type="InterPro" id="IPR029060">
    <property type="entry name" value="PIN-like_dom_sf"/>
</dbReference>
<evidence type="ECO:0000256" key="2">
    <source>
        <dbReference type="ARBA" id="ARBA00022722"/>
    </source>
</evidence>
<gene>
    <name evidence="5" type="primary">vapC</name>
    <name evidence="7" type="ORF">Atep_02670</name>
</gene>
<dbReference type="InterPro" id="IPR002716">
    <property type="entry name" value="PIN_dom"/>
</dbReference>
<keyword evidence="4 5" id="KW-0378">Hydrolase</keyword>
<dbReference type="Pfam" id="PF01850">
    <property type="entry name" value="PIN"/>
    <property type="match status" value="1"/>
</dbReference>
<dbReference type="EMBL" id="AP024563">
    <property type="protein sequence ID" value="BCU05590.1"/>
    <property type="molecule type" value="Genomic_DNA"/>
</dbReference>
<dbReference type="Proteomes" id="UP000680679">
    <property type="component" value="Chromosome"/>
</dbReference>
<keyword evidence="2 5" id="KW-0540">Nuclease</keyword>
<dbReference type="InterPro" id="IPR039018">
    <property type="entry name" value="VapC20-like"/>
</dbReference>
<comment type="cofactor">
    <cofactor evidence="5">
        <name>Mg(2+)</name>
        <dbReference type="ChEBI" id="CHEBI:18420"/>
    </cofactor>
</comment>
<reference evidence="7 8" key="1">
    <citation type="submission" date="2021-04" db="EMBL/GenBank/DDBJ databases">
        <title>Complete genome sequencing of Allochromatium tepidum strain NZ.</title>
        <authorList>
            <person name="Tsukatani Y."/>
            <person name="Mori H."/>
        </authorList>
    </citation>
    <scope>NUCLEOTIDE SEQUENCE [LARGE SCALE GENOMIC DNA]</scope>
    <source>
        <strain evidence="7 8">NZ</strain>
    </source>
</reference>
<evidence type="ECO:0000256" key="3">
    <source>
        <dbReference type="ARBA" id="ARBA00022723"/>
    </source>
</evidence>
<evidence type="ECO:0000256" key="1">
    <source>
        <dbReference type="ARBA" id="ARBA00022649"/>
    </source>
</evidence>
<accession>A0ABM7QIK7</accession>
<keyword evidence="5" id="KW-0460">Magnesium</keyword>
<evidence type="ECO:0000259" key="6">
    <source>
        <dbReference type="Pfam" id="PF01850"/>
    </source>
</evidence>
<dbReference type="HAMAP" id="MF_00265">
    <property type="entry name" value="VapC_Nob1"/>
    <property type="match status" value="1"/>
</dbReference>
<evidence type="ECO:0000256" key="4">
    <source>
        <dbReference type="ARBA" id="ARBA00022801"/>
    </source>
</evidence>
<dbReference type="SUPFAM" id="SSF88723">
    <property type="entry name" value="PIN domain-like"/>
    <property type="match status" value="1"/>
</dbReference>
<dbReference type="EC" id="3.1.-.-" evidence="5"/>
<name>A0ABM7QIK7_9GAMM</name>
<dbReference type="RefSeq" id="WP_213379765.1">
    <property type="nucleotide sequence ID" value="NZ_AP024563.1"/>
</dbReference>
<organism evidence="7 8">
    <name type="scientific">Allochromatium tepidum</name>
    <dbReference type="NCBI Taxonomy" id="553982"/>
    <lineage>
        <taxon>Bacteria</taxon>
        <taxon>Pseudomonadati</taxon>
        <taxon>Pseudomonadota</taxon>
        <taxon>Gammaproteobacteria</taxon>
        <taxon>Chromatiales</taxon>
        <taxon>Chromatiaceae</taxon>
        <taxon>Allochromatium</taxon>
    </lineage>
</organism>
<dbReference type="PANTHER" id="PTHR42188:SF1">
    <property type="entry name" value="23S RRNA-SPECIFIC ENDONUCLEASE VAPC20"/>
    <property type="match status" value="1"/>
</dbReference>
<sequence>MIIADTGFWLALFDGKDQFHDAARQALLSVREGLVTTWPVLTETCYLLQRQVGQAQAATFIERQTLGTFSLFALETHHLPRLTALMRQYANLPMDLADASLVILAEHLGHGRILSTDQRDFDTYRWKNHHPFTNLLLMH</sequence>
<feature type="binding site" evidence="5">
    <location>
        <position position="98"/>
    </location>
    <ligand>
        <name>Mg(2+)</name>
        <dbReference type="ChEBI" id="CHEBI:18420"/>
    </ligand>
</feature>
<evidence type="ECO:0000313" key="8">
    <source>
        <dbReference type="Proteomes" id="UP000680679"/>
    </source>
</evidence>
<proteinExistence type="inferred from homology"/>
<evidence type="ECO:0000313" key="7">
    <source>
        <dbReference type="EMBL" id="BCU05590.1"/>
    </source>
</evidence>
<comment type="similarity">
    <text evidence="5">Belongs to the PINc/VapC protein family.</text>
</comment>
<dbReference type="InterPro" id="IPR022907">
    <property type="entry name" value="VapC_family"/>
</dbReference>
<evidence type="ECO:0000256" key="5">
    <source>
        <dbReference type="HAMAP-Rule" id="MF_00265"/>
    </source>
</evidence>
<keyword evidence="8" id="KW-1185">Reference proteome</keyword>
<keyword evidence="3 5" id="KW-0479">Metal-binding</keyword>
<dbReference type="Gene3D" id="3.40.50.1010">
    <property type="entry name" value="5'-nuclease"/>
    <property type="match status" value="1"/>
</dbReference>
<protein>
    <recommendedName>
        <fullName evidence="5">Ribonuclease VapC</fullName>
        <shortName evidence="5">RNase VapC</shortName>
        <ecNumber evidence="5">3.1.-.-</ecNumber>
    </recommendedName>
    <alternativeName>
        <fullName evidence="5">Toxin VapC</fullName>
    </alternativeName>
</protein>
<keyword evidence="5" id="KW-0800">Toxin</keyword>
<feature type="binding site" evidence="5">
    <location>
        <position position="5"/>
    </location>
    <ligand>
        <name>Mg(2+)</name>
        <dbReference type="ChEBI" id="CHEBI:18420"/>
    </ligand>
</feature>
<feature type="domain" description="PIN" evidence="6">
    <location>
        <begin position="2"/>
        <end position="124"/>
    </location>
</feature>
<dbReference type="PANTHER" id="PTHR42188">
    <property type="entry name" value="23S RRNA-SPECIFIC ENDONUCLEASE VAPC20"/>
    <property type="match status" value="1"/>
</dbReference>
<keyword evidence="1 5" id="KW-1277">Toxin-antitoxin system</keyword>